<reference evidence="2 3" key="1">
    <citation type="submission" date="2017-09" db="EMBL/GenBank/DDBJ databases">
        <title>Depth-based differentiation of microbial function through sediment-hosted aquifers and enrichment of novel symbionts in the deep terrestrial subsurface.</title>
        <authorList>
            <person name="Probst A.J."/>
            <person name="Ladd B."/>
            <person name="Jarett J.K."/>
            <person name="Geller-Mcgrath D.E."/>
            <person name="Sieber C.M."/>
            <person name="Emerson J.B."/>
            <person name="Anantharaman K."/>
            <person name="Thomas B.C."/>
            <person name="Malmstrom R."/>
            <person name="Stieglmeier M."/>
            <person name="Klingl A."/>
            <person name="Woyke T."/>
            <person name="Ryan C.M."/>
            <person name="Banfield J.F."/>
        </authorList>
    </citation>
    <scope>NUCLEOTIDE SEQUENCE [LARGE SCALE GENOMIC DNA]</scope>
    <source>
        <strain evidence="2">CG10_big_fil_rev_8_21_14_0_10_46_23</strain>
    </source>
</reference>
<keyword evidence="1" id="KW-0472">Membrane</keyword>
<dbReference type="EMBL" id="PCXO01000005">
    <property type="protein sequence ID" value="PIR41443.1"/>
    <property type="molecule type" value="Genomic_DNA"/>
</dbReference>
<evidence type="ECO:0000256" key="1">
    <source>
        <dbReference type="SAM" id="Phobius"/>
    </source>
</evidence>
<sequence length="105" mass="11338">MSEAISEGFFILGINLVLFTIAEFSRPKSNGSRLWYIGIISGGLIFQTTLYGTPRGSFGTLGIVLILAGFTALFHGFFEKDCPRTMGIGIIIVVVGFLVFLLSAI</sequence>
<gene>
    <name evidence="2" type="ORF">COV31_01040</name>
</gene>
<organism evidence="2 3">
    <name type="scientific">Candidatus Yanofskybacteria bacterium CG10_big_fil_rev_8_21_14_0_10_46_23</name>
    <dbReference type="NCBI Taxonomy" id="1975098"/>
    <lineage>
        <taxon>Bacteria</taxon>
        <taxon>Candidatus Yanofskyibacteriota</taxon>
    </lineage>
</organism>
<dbReference type="AlphaFoldDB" id="A0A2H0R4K3"/>
<feature type="transmembrane region" description="Helical" evidence="1">
    <location>
        <begin position="6"/>
        <end position="22"/>
    </location>
</feature>
<feature type="transmembrane region" description="Helical" evidence="1">
    <location>
        <begin position="34"/>
        <end position="52"/>
    </location>
</feature>
<comment type="caution">
    <text evidence="2">The sequence shown here is derived from an EMBL/GenBank/DDBJ whole genome shotgun (WGS) entry which is preliminary data.</text>
</comment>
<proteinExistence type="predicted"/>
<evidence type="ECO:0000313" key="2">
    <source>
        <dbReference type="EMBL" id="PIR41443.1"/>
    </source>
</evidence>
<keyword evidence="1" id="KW-1133">Transmembrane helix</keyword>
<dbReference type="Proteomes" id="UP000230232">
    <property type="component" value="Unassembled WGS sequence"/>
</dbReference>
<keyword evidence="1" id="KW-0812">Transmembrane</keyword>
<accession>A0A2H0R4K3</accession>
<feature type="transmembrane region" description="Helical" evidence="1">
    <location>
        <begin position="85"/>
        <end position="104"/>
    </location>
</feature>
<feature type="transmembrane region" description="Helical" evidence="1">
    <location>
        <begin position="58"/>
        <end position="78"/>
    </location>
</feature>
<evidence type="ECO:0000313" key="3">
    <source>
        <dbReference type="Proteomes" id="UP000230232"/>
    </source>
</evidence>
<name>A0A2H0R4K3_9BACT</name>
<protein>
    <submittedName>
        <fullName evidence="2">Uncharacterized protein</fullName>
    </submittedName>
</protein>